<evidence type="ECO:0000256" key="6">
    <source>
        <dbReference type="ARBA" id="ARBA00048348"/>
    </source>
</evidence>
<gene>
    <name evidence="11" type="ORF">FB463_001787</name>
    <name evidence="10" type="ORF">FFA01_10530</name>
</gene>
<keyword evidence="7" id="KW-0479">Metal-binding</keyword>
<dbReference type="Proteomes" id="UP000522688">
    <property type="component" value="Unassembled WGS sequence"/>
</dbReference>
<dbReference type="PROSITE" id="PS00704">
    <property type="entry name" value="PROK_CO2_ANHYDRASE_1"/>
    <property type="match status" value="1"/>
</dbReference>
<reference evidence="10 12" key="1">
    <citation type="submission" date="2019-07" db="EMBL/GenBank/DDBJ databases">
        <title>Whole genome shotgun sequence of Frigoribacterium faeni NBRC 103066.</title>
        <authorList>
            <person name="Hosoyama A."/>
            <person name="Uohara A."/>
            <person name="Ohji S."/>
            <person name="Ichikawa N."/>
        </authorList>
    </citation>
    <scope>NUCLEOTIDE SEQUENCE [LARGE SCALE GENOMIC DNA]</scope>
    <source>
        <strain evidence="10 12">NBRC 103066</strain>
    </source>
</reference>
<dbReference type="SUPFAM" id="SSF53056">
    <property type="entry name" value="beta-carbonic anhydrase, cab"/>
    <property type="match status" value="1"/>
</dbReference>
<dbReference type="Proteomes" id="UP000321154">
    <property type="component" value="Unassembled WGS sequence"/>
</dbReference>
<comment type="function">
    <text evidence="5">Catalyzes the reversible hydration of carbon dioxide to form bicarbonate.</text>
</comment>
<comment type="catalytic activity">
    <reaction evidence="6 8">
        <text>hydrogencarbonate + H(+) = CO2 + H2O</text>
        <dbReference type="Rhea" id="RHEA:10748"/>
        <dbReference type="ChEBI" id="CHEBI:15377"/>
        <dbReference type="ChEBI" id="CHEBI:15378"/>
        <dbReference type="ChEBI" id="CHEBI:16526"/>
        <dbReference type="ChEBI" id="CHEBI:17544"/>
        <dbReference type="EC" id="4.2.1.1"/>
    </reaction>
</comment>
<dbReference type="GO" id="GO:0004089">
    <property type="term" value="F:carbonate dehydratase activity"/>
    <property type="evidence" value="ECO:0007669"/>
    <property type="project" value="UniProtKB-UniRule"/>
</dbReference>
<dbReference type="InterPro" id="IPR001765">
    <property type="entry name" value="Carbonic_anhydrase"/>
</dbReference>
<dbReference type="Gene3D" id="3.40.1050.10">
    <property type="entry name" value="Carbonic anhydrase"/>
    <property type="match status" value="1"/>
</dbReference>
<accession>A0A7W3PIZ8</accession>
<organism evidence="11 13">
    <name type="scientific">Frigoribacterium faeni</name>
    <dbReference type="NCBI Taxonomy" id="145483"/>
    <lineage>
        <taxon>Bacteria</taxon>
        <taxon>Bacillati</taxon>
        <taxon>Actinomycetota</taxon>
        <taxon>Actinomycetes</taxon>
        <taxon>Micrococcales</taxon>
        <taxon>Microbacteriaceae</taxon>
        <taxon>Frigoribacterium</taxon>
    </lineage>
</organism>
<keyword evidence="12" id="KW-1185">Reference proteome</keyword>
<dbReference type="CDD" id="cd03378">
    <property type="entry name" value="beta_CA_cladeC"/>
    <property type="match status" value="1"/>
</dbReference>
<evidence type="ECO:0000256" key="7">
    <source>
        <dbReference type="PIRSR" id="PIRSR601765-1"/>
    </source>
</evidence>
<name>A0A7W3PIZ8_9MICO</name>
<evidence type="ECO:0000256" key="4">
    <source>
        <dbReference type="ARBA" id="ARBA00023239"/>
    </source>
</evidence>
<evidence type="ECO:0000313" key="13">
    <source>
        <dbReference type="Proteomes" id="UP000522688"/>
    </source>
</evidence>
<dbReference type="Pfam" id="PF00484">
    <property type="entry name" value="Pro_CA"/>
    <property type="match status" value="1"/>
</dbReference>
<dbReference type="EMBL" id="JACGWW010000002">
    <property type="protein sequence ID" value="MBA8813538.1"/>
    <property type="molecule type" value="Genomic_DNA"/>
</dbReference>
<dbReference type="GO" id="GO:0015976">
    <property type="term" value="P:carbon utilization"/>
    <property type="evidence" value="ECO:0007669"/>
    <property type="project" value="InterPro"/>
</dbReference>
<keyword evidence="4 8" id="KW-0456">Lyase</keyword>
<evidence type="ECO:0000256" key="3">
    <source>
        <dbReference type="ARBA" id="ARBA00022833"/>
    </source>
</evidence>
<dbReference type="InterPro" id="IPR015892">
    <property type="entry name" value="Carbonic_anhydrase_CS"/>
</dbReference>
<evidence type="ECO:0000313" key="10">
    <source>
        <dbReference type="EMBL" id="GEK82744.1"/>
    </source>
</evidence>
<feature type="compositionally biased region" description="Basic and acidic residues" evidence="9">
    <location>
        <begin position="34"/>
        <end position="44"/>
    </location>
</feature>
<keyword evidence="3 7" id="KW-0862">Zinc</keyword>
<evidence type="ECO:0000256" key="8">
    <source>
        <dbReference type="RuleBase" id="RU003956"/>
    </source>
</evidence>
<comment type="similarity">
    <text evidence="1 8">Belongs to the beta-class carbonic anhydrase family.</text>
</comment>
<dbReference type="PANTHER" id="PTHR11002:SF79">
    <property type="entry name" value="CARBONIC ANHYDRASE 2"/>
    <property type="match status" value="1"/>
</dbReference>
<dbReference type="AlphaFoldDB" id="A0A7W3PIZ8"/>
<proteinExistence type="inferred from homology"/>
<evidence type="ECO:0000313" key="12">
    <source>
        <dbReference type="Proteomes" id="UP000321154"/>
    </source>
</evidence>
<comment type="caution">
    <text evidence="11">The sequence shown here is derived from an EMBL/GenBank/DDBJ whole genome shotgun (WGS) entry which is preliminary data.</text>
</comment>
<dbReference type="RefSeq" id="WP_208720850.1">
    <property type="nucleotide sequence ID" value="NZ_BAAAHR010000001.1"/>
</dbReference>
<protein>
    <recommendedName>
        <fullName evidence="2 8">Carbonic anhydrase</fullName>
        <ecNumber evidence="2 8">4.2.1.1</ecNumber>
    </recommendedName>
    <alternativeName>
        <fullName evidence="8">Carbonate dehydratase</fullName>
    </alternativeName>
</protein>
<evidence type="ECO:0000256" key="5">
    <source>
        <dbReference type="ARBA" id="ARBA00024993"/>
    </source>
</evidence>
<feature type="binding site" evidence="7">
    <location>
        <position position="59"/>
    </location>
    <ligand>
        <name>Zn(2+)</name>
        <dbReference type="ChEBI" id="CHEBI:29105"/>
    </ligand>
</feature>
<dbReference type="EMBL" id="BJUV01000008">
    <property type="protein sequence ID" value="GEK82744.1"/>
    <property type="molecule type" value="Genomic_DNA"/>
</dbReference>
<feature type="binding site" evidence="7">
    <location>
        <position position="112"/>
    </location>
    <ligand>
        <name>Zn(2+)</name>
        <dbReference type="ChEBI" id="CHEBI:29105"/>
    </ligand>
</feature>
<evidence type="ECO:0000256" key="9">
    <source>
        <dbReference type="SAM" id="MobiDB-lite"/>
    </source>
</evidence>
<evidence type="ECO:0000313" key="11">
    <source>
        <dbReference type="EMBL" id="MBA8813538.1"/>
    </source>
</evidence>
<comment type="function">
    <text evidence="8">Reversible hydration of carbon dioxide.</text>
</comment>
<dbReference type="EC" id="4.2.1.1" evidence="2 8"/>
<dbReference type="PROSITE" id="PS00705">
    <property type="entry name" value="PROK_CO2_ANHYDRASE_2"/>
    <property type="match status" value="1"/>
</dbReference>
<evidence type="ECO:0000256" key="2">
    <source>
        <dbReference type="ARBA" id="ARBA00012925"/>
    </source>
</evidence>
<dbReference type="GO" id="GO:0008270">
    <property type="term" value="F:zinc ion binding"/>
    <property type="evidence" value="ECO:0007669"/>
    <property type="project" value="UniProtKB-UniRule"/>
</dbReference>
<dbReference type="InterPro" id="IPR036874">
    <property type="entry name" value="Carbonic_anhydrase_sf"/>
</dbReference>
<comment type="cofactor">
    <cofactor evidence="7">
        <name>Zn(2+)</name>
        <dbReference type="ChEBI" id="CHEBI:29105"/>
    </cofactor>
    <text evidence="7">Binds 1 zinc ion per subunit.</text>
</comment>
<reference evidence="11 13" key="2">
    <citation type="submission" date="2020-07" db="EMBL/GenBank/DDBJ databases">
        <title>Sequencing the genomes of 1000 actinobacteria strains.</title>
        <authorList>
            <person name="Klenk H.-P."/>
        </authorList>
    </citation>
    <scope>NUCLEOTIDE SEQUENCE [LARGE SCALE GENOMIC DNA]</scope>
    <source>
        <strain evidence="11 13">DSM 10309</strain>
    </source>
</reference>
<feature type="region of interest" description="Disordered" evidence="9">
    <location>
        <begin position="1"/>
        <end position="46"/>
    </location>
</feature>
<evidence type="ECO:0000256" key="1">
    <source>
        <dbReference type="ARBA" id="ARBA00006217"/>
    </source>
</evidence>
<feature type="binding site" evidence="7">
    <location>
        <position position="115"/>
    </location>
    <ligand>
        <name>Zn(2+)</name>
        <dbReference type="ChEBI" id="CHEBI:29105"/>
    </ligand>
</feature>
<dbReference type="SMART" id="SM00947">
    <property type="entry name" value="Pro_CA"/>
    <property type="match status" value="1"/>
</dbReference>
<sequence length="216" mass="22341">MTTQQTTEPRPRTPGDAWQRMTDGNERFVAGNPDHPHQDSDHRSSLAGGQAPVAALFGCADSRLAAEIIFDVGLGDLFVVRNAGQVVGDTVIASLEYAVSVLNVPLIVVLGHDSCGAVATAIDSLTSEAPPGSRFLGGLIDMIVPSVRRANINLEPGATLDPRSVGKLHIEASVESLVGSSALIATAIAEGRLAVVGANYALANGRVDSSIVVGRL</sequence>
<dbReference type="PANTHER" id="PTHR11002">
    <property type="entry name" value="CARBONIC ANHYDRASE"/>
    <property type="match status" value="1"/>
</dbReference>
<feature type="binding site" evidence="7">
    <location>
        <position position="61"/>
    </location>
    <ligand>
        <name>Zn(2+)</name>
        <dbReference type="ChEBI" id="CHEBI:29105"/>
    </ligand>
</feature>